<dbReference type="STRING" id="88036.D8RD55"/>
<evidence type="ECO:0000256" key="3">
    <source>
        <dbReference type="ARBA" id="ARBA00022512"/>
    </source>
</evidence>
<comment type="similarity">
    <text evidence="2 9">Belongs to the glycosyl hydrolase 28 family.</text>
</comment>
<proteinExistence type="inferred from homology"/>
<evidence type="ECO:0008006" key="12">
    <source>
        <dbReference type="Google" id="ProtNLM"/>
    </source>
</evidence>
<dbReference type="GO" id="GO:0005975">
    <property type="term" value="P:carbohydrate metabolic process"/>
    <property type="evidence" value="ECO:0007669"/>
    <property type="project" value="InterPro"/>
</dbReference>
<evidence type="ECO:0000256" key="2">
    <source>
        <dbReference type="ARBA" id="ARBA00008834"/>
    </source>
</evidence>
<dbReference type="Gramene" id="EFJ29961">
    <property type="protein sequence ID" value="EFJ29961"/>
    <property type="gene ID" value="SELMODRAFT_12909"/>
</dbReference>
<keyword evidence="4" id="KW-0964">Secreted</keyword>
<dbReference type="InParanoid" id="D8RD55"/>
<evidence type="ECO:0000313" key="10">
    <source>
        <dbReference type="EMBL" id="EFJ29961.1"/>
    </source>
</evidence>
<dbReference type="PANTHER" id="PTHR31375">
    <property type="match status" value="1"/>
</dbReference>
<dbReference type="Pfam" id="PF00295">
    <property type="entry name" value="Glyco_hydro_28"/>
    <property type="match status" value="1"/>
</dbReference>
<keyword evidence="11" id="KW-1185">Reference proteome</keyword>
<dbReference type="InterPro" id="IPR012334">
    <property type="entry name" value="Pectin_lyas_fold"/>
</dbReference>
<evidence type="ECO:0000256" key="8">
    <source>
        <dbReference type="PROSITE-ProRule" id="PRU10052"/>
    </source>
</evidence>
<dbReference type="OMA" id="ACKESHR"/>
<evidence type="ECO:0000256" key="1">
    <source>
        <dbReference type="ARBA" id="ARBA00004191"/>
    </source>
</evidence>
<evidence type="ECO:0000256" key="6">
    <source>
        <dbReference type="ARBA" id="ARBA00023295"/>
    </source>
</evidence>
<dbReference type="Gene3D" id="2.160.20.10">
    <property type="entry name" value="Single-stranded right-handed beta-helix, Pectin lyase-like"/>
    <property type="match status" value="1"/>
</dbReference>
<keyword evidence="6 9" id="KW-0326">Glycosidase</keyword>
<evidence type="ECO:0000256" key="7">
    <source>
        <dbReference type="ARBA" id="ARBA00023316"/>
    </source>
</evidence>
<sequence length="376" mass="39448">TTFNLQDYGAKGDGVTDDTQALERAWQDACKSPDATLLIPGGKTFLIAQVSLQGPCKPNTKIRIEGNIHAPDASSWSNSNSAPWIQIKNLEGLKVEATGTLDGNGTSWWSRACKPTPGSTSCRKAPTSIEFNTVKNLRVNGLEVVNSPRMHVNFNGCQHVAAQWLRINSPGNSPNTDGIHITNSQDVVIKYAMVAAGDDCVSIVGGSSNIDVSSIVCGPGHGISIGSLGGGDVVSGVRVRNANLIGTTNGVRIKSYKNGHGAVSDVSFEDVRMDEVANPIIIDQAYCDAHEHDCGAEAAAEEVSGVSISGVRYKNISGTSKTKTAITLRCSQVVGCDGIELDNVEITQATKGANADARCSNAYGVAGKNVFPESCL</sequence>
<feature type="non-terminal residue" evidence="10">
    <location>
        <position position="376"/>
    </location>
</feature>
<keyword evidence="3" id="KW-0134">Cell wall</keyword>
<name>D8RD55_SELML</name>
<dbReference type="HOGENOM" id="CLU_016031_2_2_1"/>
<comment type="subcellular location">
    <subcellularLocation>
        <location evidence="1">Secreted</location>
        <location evidence="1">Cell wall</location>
    </subcellularLocation>
</comment>
<dbReference type="GO" id="GO:0071555">
    <property type="term" value="P:cell wall organization"/>
    <property type="evidence" value="ECO:0007669"/>
    <property type="project" value="UniProtKB-KW"/>
</dbReference>
<dbReference type="AlphaFoldDB" id="D8RD55"/>
<dbReference type="GO" id="GO:0004650">
    <property type="term" value="F:polygalacturonase activity"/>
    <property type="evidence" value="ECO:0007669"/>
    <property type="project" value="InterPro"/>
</dbReference>
<feature type="non-terminal residue" evidence="10">
    <location>
        <position position="1"/>
    </location>
</feature>
<dbReference type="SUPFAM" id="SSF51126">
    <property type="entry name" value="Pectin lyase-like"/>
    <property type="match status" value="1"/>
</dbReference>
<organism evidence="11">
    <name type="scientific">Selaginella moellendorffii</name>
    <name type="common">Spikemoss</name>
    <dbReference type="NCBI Taxonomy" id="88036"/>
    <lineage>
        <taxon>Eukaryota</taxon>
        <taxon>Viridiplantae</taxon>
        <taxon>Streptophyta</taxon>
        <taxon>Embryophyta</taxon>
        <taxon>Tracheophyta</taxon>
        <taxon>Lycopodiopsida</taxon>
        <taxon>Selaginellales</taxon>
        <taxon>Selaginellaceae</taxon>
        <taxon>Selaginella</taxon>
    </lineage>
</organism>
<dbReference type="eggNOG" id="ENOG502QS0U">
    <property type="taxonomic scope" value="Eukaryota"/>
</dbReference>
<dbReference type="EMBL" id="GL377576">
    <property type="protein sequence ID" value="EFJ29961.1"/>
    <property type="molecule type" value="Genomic_DNA"/>
</dbReference>
<dbReference type="KEGG" id="smo:SELMODRAFT_12909"/>
<evidence type="ECO:0000256" key="4">
    <source>
        <dbReference type="ARBA" id="ARBA00022525"/>
    </source>
</evidence>
<accession>D8RD55</accession>
<dbReference type="PROSITE" id="PS00502">
    <property type="entry name" value="POLYGALACTURONASE"/>
    <property type="match status" value="1"/>
</dbReference>
<gene>
    <name evidence="10" type="ORF">SELMODRAFT_12909</name>
</gene>
<dbReference type="InterPro" id="IPR000743">
    <property type="entry name" value="Glyco_hydro_28"/>
</dbReference>
<keyword evidence="7" id="KW-0961">Cell wall biogenesis/degradation</keyword>
<keyword evidence="5 9" id="KW-0378">Hydrolase</keyword>
<evidence type="ECO:0000313" key="11">
    <source>
        <dbReference type="Proteomes" id="UP000001514"/>
    </source>
</evidence>
<reference evidence="10 11" key="1">
    <citation type="journal article" date="2011" name="Science">
        <title>The Selaginella genome identifies genetic changes associated with the evolution of vascular plants.</title>
        <authorList>
            <person name="Banks J.A."/>
            <person name="Nishiyama T."/>
            <person name="Hasebe M."/>
            <person name="Bowman J.L."/>
            <person name="Gribskov M."/>
            <person name="dePamphilis C."/>
            <person name="Albert V.A."/>
            <person name="Aono N."/>
            <person name="Aoyama T."/>
            <person name="Ambrose B.A."/>
            <person name="Ashton N.W."/>
            <person name="Axtell M.J."/>
            <person name="Barker E."/>
            <person name="Barker M.S."/>
            <person name="Bennetzen J.L."/>
            <person name="Bonawitz N.D."/>
            <person name="Chapple C."/>
            <person name="Cheng C."/>
            <person name="Correa L.G."/>
            <person name="Dacre M."/>
            <person name="DeBarry J."/>
            <person name="Dreyer I."/>
            <person name="Elias M."/>
            <person name="Engstrom E.M."/>
            <person name="Estelle M."/>
            <person name="Feng L."/>
            <person name="Finet C."/>
            <person name="Floyd S.K."/>
            <person name="Frommer W.B."/>
            <person name="Fujita T."/>
            <person name="Gramzow L."/>
            <person name="Gutensohn M."/>
            <person name="Harholt J."/>
            <person name="Hattori M."/>
            <person name="Heyl A."/>
            <person name="Hirai T."/>
            <person name="Hiwatashi Y."/>
            <person name="Ishikawa M."/>
            <person name="Iwata M."/>
            <person name="Karol K.G."/>
            <person name="Koehler B."/>
            <person name="Kolukisaoglu U."/>
            <person name="Kubo M."/>
            <person name="Kurata T."/>
            <person name="Lalonde S."/>
            <person name="Li K."/>
            <person name="Li Y."/>
            <person name="Litt A."/>
            <person name="Lyons E."/>
            <person name="Manning G."/>
            <person name="Maruyama T."/>
            <person name="Michael T.P."/>
            <person name="Mikami K."/>
            <person name="Miyazaki S."/>
            <person name="Morinaga S."/>
            <person name="Murata T."/>
            <person name="Mueller-Roeber B."/>
            <person name="Nelson D.R."/>
            <person name="Obara M."/>
            <person name="Oguri Y."/>
            <person name="Olmstead R.G."/>
            <person name="Onodera N."/>
            <person name="Petersen B.L."/>
            <person name="Pils B."/>
            <person name="Prigge M."/>
            <person name="Rensing S.A."/>
            <person name="Riano-Pachon D.M."/>
            <person name="Roberts A.W."/>
            <person name="Sato Y."/>
            <person name="Scheller H.V."/>
            <person name="Schulz B."/>
            <person name="Schulz C."/>
            <person name="Shakirov E.V."/>
            <person name="Shibagaki N."/>
            <person name="Shinohara N."/>
            <person name="Shippen D.E."/>
            <person name="Soerensen I."/>
            <person name="Sotooka R."/>
            <person name="Sugimoto N."/>
            <person name="Sugita M."/>
            <person name="Sumikawa N."/>
            <person name="Tanurdzic M."/>
            <person name="Theissen G."/>
            <person name="Ulvskov P."/>
            <person name="Wakazuki S."/>
            <person name="Weng J.K."/>
            <person name="Willats W.W."/>
            <person name="Wipf D."/>
            <person name="Wolf P.G."/>
            <person name="Yang L."/>
            <person name="Zimmer A.D."/>
            <person name="Zhu Q."/>
            <person name="Mitros T."/>
            <person name="Hellsten U."/>
            <person name="Loque D."/>
            <person name="Otillar R."/>
            <person name="Salamov A."/>
            <person name="Schmutz J."/>
            <person name="Shapiro H."/>
            <person name="Lindquist E."/>
            <person name="Lucas S."/>
            <person name="Rokhsar D."/>
            <person name="Grigoriev I.V."/>
        </authorList>
    </citation>
    <scope>NUCLEOTIDE SEQUENCE [LARGE SCALE GENOMIC DNA]</scope>
</reference>
<dbReference type="OrthoDB" id="187139at2759"/>
<feature type="active site" evidence="8">
    <location>
        <position position="221"/>
    </location>
</feature>
<protein>
    <recommendedName>
        <fullName evidence="12">Polygalacturonase</fullName>
    </recommendedName>
</protein>
<dbReference type="Proteomes" id="UP000001514">
    <property type="component" value="Unassembled WGS sequence"/>
</dbReference>
<evidence type="ECO:0000256" key="9">
    <source>
        <dbReference type="RuleBase" id="RU361169"/>
    </source>
</evidence>
<dbReference type="InterPro" id="IPR011050">
    <property type="entry name" value="Pectin_lyase_fold/virulence"/>
</dbReference>
<evidence type="ECO:0000256" key="5">
    <source>
        <dbReference type="ARBA" id="ARBA00022801"/>
    </source>
</evidence>